<dbReference type="GeneID" id="104789811"/>
<proteinExistence type="predicted"/>
<keyword evidence="2" id="KW-1185">Reference proteome</keyword>
<evidence type="ECO:0000313" key="2">
    <source>
        <dbReference type="Proteomes" id="UP000694864"/>
    </source>
</evidence>
<accession>A0ABM0ZCD9</accession>
<sequence>MDVASRVQRLLRSSWDERLNTLEALKSLQKTLKRWNRKVFGDIQKRKEGLMREIKLVQDSLDHTQSDDLLNKEEGLLKEFEAVLEQEETLWFQKSREKWIVDGDRNTTFFHTSTIIRRRRNKIEMLKDDTGCWILDAGELEKLALAYYQRLYSLEDLDAVVPALPMERFIPLSYDEKIRLNKPFTKEEVESAVRSMGSFKAPGPYGFQPEANDAIVVLIPNVGKPEKISQFCPISLCNVLFNTITKVMVARLKEVMMKLIGLEQTSFMSGHLITDNTVVCVTDPSMCLLWNGERTESFKPLRGLRQGDPLSPYLFMLCLERLCHLIDTSIREKKWKPIKLLVYGPRLSHICFADDLILFAETFLAQIKAYKGSSGEILCRLGSEERVSSKLSGWKGRSLSFDGRITLTKTVLSSIPVHTMSIIKLPQATLAKLDSMCKSFLWGSTADKKKQHLLAWDRVCLPKVGDGLGLNHAKEMNVALLAKIGWRLLHDNTSLWARVVRSKYKVGNIHDRSGMVAKGNWSSTWRSIGLGLREPLAEVSIRALSVEQQSLSVRDYWSDERGWDYTNLSPFLPEEVQLSLPLMVVDTVTGARDRLAWGDTTDVSEVGVWYTTFAIAVWWGWKWRCGNVFGDNRLCRDRIRFLKDLWKEVSAANMRRMAQRNVVERVERRISWVAPTVGWFKINTDGASHGNIGPATTGGVLRNFAGEWCGGFSLNIG</sequence>
<dbReference type="PANTHER" id="PTHR33116">
    <property type="entry name" value="REVERSE TRANSCRIPTASE ZINC-BINDING DOMAIN-CONTAINING PROTEIN-RELATED-RELATED"/>
    <property type="match status" value="1"/>
</dbReference>
<evidence type="ECO:0000313" key="3">
    <source>
        <dbReference type="RefSeq" id="XP_010513759.1"/>
    </source>
</evidence>
<dbReference type="InterPro" id="IPR000477">
    <property type="entry name" value="RT_dom"/>
</dbReference>
<dbReference type="Proteomes" id="UP000694864">
    <property type="component" value="Chromosome 5"/>
</dbReference>
<dbReference type="CDD" id="cd06222">
    <property type="entry name" value="RNase_H_like"/>
    <property type="match status" value="1"/>
</dbReference>
<dbReference type="Pfam" id="PF00078">
    <property type="entry name" value="RVT_1"/>
    <property type="match status" value="1"/>
</dbReference>
<name>A0ABM0ZCD9_CAMSA</name>
<reference evidence="3" key="2">
    <citation type="submission" date="2025-08" db="UniProtKB">
        <authorList>
            <consortium name="RefSeq"/>
        </authorList>
    </citation>
    <scope>IDENTIFICATION</scope>
    <source>
        <tissue evidence="3">Leaf</tissue>
    </source>
</reference>
<gene>
    <name evidence="3" type="primary">LOC104789811</name>
</gene>
<evidence type="ECO:0000259" key="1">
    <source>
        <dbReference type="Pfam" id="PF00078"/>
    </source>
</evidence>
<organism evidence="2 3">
    <name type="scientific">Camelina sativa</name>
    <name type="common">False flax</name>
    <name type="synonym">Myagrum sativum</name>
    <dbReference type="NCBI Taxonomy" id="90675"/>
    <lineage>
        <taxon>Eukaryota</taxon>
        <taxon>Viridiplantae</taxon>
        <taxon>Streptophyta</taxon>
        <taxon>Embryophyta</taxon>
        <taxon>Tracheophyta</taxon>
        <taxon>Spermatophyta</taxon>
        <taxon>Magnoliopsida</taxon>
        <taxon>eudicotyledons</taxon>
        <taxon>Gunneridae</taxon>
        <taxon>Pentapetalae</taxon>
        <taxon>rosids</taxon>
        <taxon>malvids</taxon>
        <taxon>Brassicales</taxon>
        <taxon>Brassicaceae</taxon>
        <taxon>Camelineae</taxon>
        <taxon>Camelina</taxon>
    </lineage>
</organism>
<protein>
    <submittedName>
        <fullName evidence="3">Uncharacterized protein LOC104789811</fullName>
    </submittedName>
</protein>
<dbReference type="PANTHER" id="PTHR33116:SF78">
    <property type="entry name" value="OS12G0587133 PROTEIN"/>
    <property type="match status" value="1"/>
</dbReference>
<dbReference type="RefSeq" id="XP_010513759.1">
    <property type="nucleotide sequence ID" value="XM_010515457.1"/>
</dbReference>
<feature type="domain" description="Reverse transcriptase" evidence="1">
    <location>
        <begin position="289"/>
        <end position="362"/>
    </location>
</feature>
<reference evidence="2" key="1">
    <citation type="journal article" date="2014" name="Nat. Commun.">
        <title>The emerging biofuel crop Camelina sativa retains a highly undifferentiated hexaploid genome structure.</title>
        <authorList>
            <person name="Kagale S."/>
            <person name="Koh C."/>
            <person name="Nixon J."/>
            <person name="Bollina V."/>
            <person name="Clarke W.E."/>
            <person name="Tuteja R."/>
            <person name="Spillane C."/>
            <person name="Robinson S.J."/>
            <person name="Links M.G."/>
            <person name="Clarke C."/>
            <person name="Higgins E.E."/>
            <person name="Huebert T."/>
            <person name="Sharpe A.G."/>
            <person name="Parkin I.A."/>
        </authorList>
    </citation>
    <scope>NUCLEOTIDE SEQUENCE [LARGE SCALE GENOMIC DNA]</scope>
    <source>
        <strain evidence="2">cv. DH55</strain>
    </source>
</reference>
<dbReference type="InterPro" id="IPR044730">
    <property type="entry name" value="RNase_H-like_dom_plant"/>
</dbReference>